<comment type="caution">
    <text evidence="9">The sequence shown here is derived from an EMBL/GenBank/DDBJ whole genome shotgun (WGS) entry which is preliminary data.</text>
</comment>
<dbReference type="InterPro" id="IPR015590">
    <property type="entry name" value="Aldehyde_DH_dom"/>
</dbReference>
<protein>
    <recommendedName>
        <fullName evidence="2">L-glutamate gamma-semialdehyde dehydrogenase</fullName>
        <ecNumber evidence="2">1.2.1.88</ecNumber>
    </recommendedName>
</protein>
<dbReference type="PROSITE" id="PS00687">
    <property type="entry name" value="ALDEHYDE_DEHYDR_GLU"/>
    <property type="match status" value="1"/>
</dbReference>
<reference evidence="9 10" key="1">
    <citation type="submission" date="2023-07" db="EMBL/GenBank/DDBJ databases">
        <title>Genomic Encyclopedia of Type Strains, Phase IV (KMG-IV): sequencing the most valuable type-strain genomes for metagenomic binning, comparative biology and taxonomic classification.</title>
        <authorList>
            <person name="Goeker M."/>
        </authorList>
    </citation>
    <scope>NUCLEOTIDE SEQUENCE [LARGE SCALE GENOMIC DNA]</scope>
    <source>
        <strain evidence="9 10">DSM 1400</strain>
    </source>
</reference>
<name>A0ABU0JMJ5_HATLI</name>
<dbReference type="Gene3D" id="3.40.309.10">
    <property type="entry name" value="Aldehyde Dehydrogenase, Chain A, domain 2"/>
    <property type="match status" value="1"/>
</dbReference>
<dbReference type="InterPro" id="IPR005932">
    <property type="entry name" value="RocA"/>
</dbReference>
<dbReference type="CDD" id="cd07124">
    <property type="entry name" value="ALDH_PutA-P5CDH-RocA"/>
    <property type="match status" value="1"/>
</dbReference>
<evidence type="ECO:0000256" key="5">
    <source>
        <dbReference type="ARBA" id="ARBA00048142"/>
    </source>
</evidence>
<dbReference type="Gene3D" id="3.40.605.10">
    <property type="entry name" value="Aldehyde Dehydrogenase, Chain A, domain 1"/>
    <property type="match status" value="1"/>
</dbReference>
<dbReference type="Pfam" id="PF00171">
    <property type="entry name" value="Aldedh"/>
    <property type="match status" value="1"/>
</dbReference>
<dbReference type="SUPFAM" id="SSF53720">
    <property type="entry name" value="ALDH-like"/>
    <property type="match status" value="1"/>
</dbReference>
<keyword evidence="10" id="KW-1185">Reference proteome</keyword>
<keyword evidence="3 7" id="KW-0560">Oxidoreductase</keyword>
<comment type="pathway">
    <text evidence="1">Amino-acid degradation; L-proline degradation into L-glutamate; L-glutamate from L-proline: step 2/2.</text>
</comment>
<dbReference type="PANTHER" id="PTHR42862:SF1">
    <property type="entry name" value="DELTA-1-PYRROLINE-5-CARBOXYLATE DEHYDROGENASE 2, ISOFORM A-RELATED"/>
    <property type="match status" value="1"/>
</dbReference>
<evidence type="ECO:0000259" key="8">
    <source>
        <dbReference type="Pfam" id="PF00171"/>
    </source>
</evidence>
<dbReference type="GO" id="GO:0003842">
    <property type="term" value="F:L-glutamate gamma-semialdehyde dehydrogenase activity"/>
    <property type="evidence" value="ECO:0007669"/>
    <property type="project" value="UniProtKB-EC"/>
</dbReference>
<evidence type="ECO:0000256" key="4">
    <source>
        <dbReference type="ARBA" id="ARBA00023027"/>
    </source>
</evidence>
<keyword evidence="4" id="KW-0520">NAD</keyword>
<feature type="active site" evidence="6">
    <location>
        <position position="286"/>
    </location>
</feature>
<dbReference type="InterPro" id="IPR016163">
    <property type="entry name" value="Ald_DH_C"/>
</dbReference>
<dbReference type="Proteomes" id="UP001224418">
    <property type="component" value="Unassembled WGS sequence"/>
</dbReference>
<gene>
    <name evidence="9" type="ORF">QOZ93_000006</name>
</gene>
<proteinExistence type="inferred from homology"/>
<dbReference type="NCBIfam" id="TIGR01237">
    <property type="entry name" value="D1pyr5carbox2"/>
    <property type="match status" value="1"/>
</dbReference>
<evidence type="ECO:0000313" key="10">
    <source>
        <dbReference type="Proteomes" id="UP001224418"/>
    </source>
</evidence>
<accession>A0ABU0JMJ5</accession>
<dbReference type="InterPro" id="IPR029510">
    <property type="entry name" value="Ald_DH_CS_GLU"/>
</dbReference>
<dbReference type="InterPro" id="IPR016160">
    <property type="entry name" value="Ald_DH_CS_CYS"/>
</dbReference>
<dbReference type="InterPro" id="IPR050485">
    <property type="entry name" value="Proline_metab_enzyme"/>
</dbReference>
<dbReference type="NCBIfam" id="NF002852">
    <property type="entry name" value="PRK03137.1"/>
    <property type="match status" value="1"/>
</dbReference>
<dbReference type="PROSITE" id="PS00070">
    <property type="entry name" value="ALDEHYDE_DEHYDR_CYS"/>
    <property type="match status" value="1"/>
</dbReference>
<dbReference type="PANTHER" id="PTHR42862">
    <property type="entry name" value="DELTA-1-PYRROLINE-5-CARBOXYLATE DEHYDROGENASE 1, ISOFORM A-RELATED"/>
    <property type="match status" value="1"/>
</dbReference>
<evidence type="ECO:0000256" key="6">
    <source>
        <dbReference type="PROSITE-ProRule" id="PRU10007"/>
    </source>
</evidence>
<dbReference type="EC" id="1.2.1.88" evidence="2"/>
<evidence type="ECO:0000256" key="2">
    <source>
        <dbReference type="ARBA" id="ARBA00012884"/>
    </source>
</evidence>
<evidence type="ECO:0000256" key="7">
    <source>
        <dbReference type="RuleBase" id="RU003345"/>
    </source>
</evidence>
<dbReference type="InterPro" id="IPR016161">
    <property type="entry name" value="Ald_DH/histidinol_DH"/>
</dbReference>
<organism evidence="9 10">
    <name type="scientific">Hathewaya limosa</name>
    <name type="common">Clostridium limosum</name>
    <dbReference type="NCBI Taxonomy" id="1536"/>
    <lineage>
        <taxon>Bacteria</taxon>
        <taxon>Bacillati</taxon>
        <taxon>Bacillota</taxon>
        <taxon>Clostridia</taxon>
        <taxon>Eubacteriales</taxon>
        <taxon>Clostridiaceae</taxon>
        <taxon>Hathewaya</taxon>
    </lineage>
</organism>
<feature type="domain" description="Aldehyde dehydrogenase" evidence="8">
    <location>
        <begin position="50"/>
        <end position="511"/>
    </location>
</feature>
<dbReference type="EMBL" id="JAUSWN010000001">
    <property type="protein sequence ID" value="MDQ0478305.1"/>
    <property type="molecule type" value="Genomic_DNA"/>
</dbReference>
<dbReference type="InterPro" id="IPR016162">
    <property type="entry name" value="Ald_DH_N"/>
</dbReference>
<sequence>MLVPYKNEPLTNFNLPENKKAMEEALNLIDSQKGRHFPLIINGEKIDTEARITSYNPSKSAEIIGTTAKANKELAEKAVQAALKAFEGWKNVCPAQRANYLFNAAAILRKRKNEFSALLVEEAGKIWVEADADVAEAIDFLEYYGRQMLKYAKGMELIPLKNSINVCKYIPLGVGLVVAPWNFPLAILVGMTSAAIVSGNTVIMKPASTTPIIAAKFMGVLEEIGLPKGVVNYLPGPGGEVGDYLTSHPQIRFINFTGSKDVGLRINKMAADLAPGQKWIKRVIAEMGGKDFIVVDSEADVDLAAQAIVTSAFGFQGQKCSACSRAIIDETVYDEIVEKVVAKTKELKIGPAREFGVNVSPVIDQNSVDKILKYVEIGKKEGKLLTGGVRTSEEGFFVAPTVFADVDRNARIAQEEVFGPFVALIKSKGLEDAIEIANGTVYGLTGAFISKNRTKIEIAKRELHAGNLYINRKCTGALVGAEPFGGFNLSGTDSKAGGADYLLLFMQAKSISEQL</sequence>
<dbReference type="RefSeq" id="WP_111943987.1">
    <property type="nucleotide sequence ID" value="NZ_BAAACJ010000024.1"/>
</dbReference>
<evidence type="ECO:0000256" key="1">
    <source>
        <dbReference type="ARBA" id="ARBA00004786"/>
    </source>
</evidence>
<comment type="similarity">
    <text evidence="7">Belongs to the aldehyde dehydrogenase family.</text>
</comment>
<evidence type="ECO:0000313" key="9">
    <source>
        <dbReference type="EMBL" id="MDQ0478305.1"/>
    </source>
</evidence>
<comment type="catalytic activity">
    <reaction evidence="5">
        <text>L-glutamate 5-semialdehyde + NAD(+) + H2O = L-glutamate + NADH + 2 H(+)</text>
        <dbReference type="Rhea" id="RHEA:30235"/>
        <dbReference type="ChEBI" id="CHEBI:15377"/>
        <dbReference type="ChEBI" id="CHEBI:15378"/>
        <dbReference type="ChEBI" id="CHEBI:29985"/>
        <dbReference type="ChEBI" id="CHEBI:57540"/>
        <dbReference type="ChEBI" id="CHEBI:57945"/>
        <dbReference type="ChEBI" id="CHEBI:58066"/>
        <dbReference type="EC" id="1.2.1.88"/>
    </reaction>
</comment>
<evidence type="ECO:0000256" key="3">
    <source>
        <dbReference type="ARBA" id="ARBA00023002"/>
    </source>
</evidence>